<keyword evidence="7" id="KW-0274">FAD</keyword>
<evidence type="ECO:0000256" key="10">
    <source>
        <dbReference type="ARBA" id="ARBA00048540"/>
    </source>
</evidence>
<evidence type="ECO:0000256" key="6">
    <source>
        <dbReference type="ARBA" id="ARBA00022723"/>
    </source>
</evidence>
<accession>A0A1H1T3S4</accession>
<sequence>MTRVEGRRITRVARVMGTAVSVHVHLAAGADASLAARAAGAADAAIGEVRRIDALCSTYRADSEVERLRSGDLDWADAHPLVHELAERCRQMEDATHGRVSAGWRGGFDPTGLAKGWAVERAVALELAPLLAVPGVVAVGMNAGGDMQLATAPGADWTWRIGITDPLAPGGLLAVVEVVDGAVATSGTVERGSHIVDPTTGRPALGAVAATVVADGLTEADAWATAAVVAGAADLSWIGEAGTRSGLVVAPDGTVRRWVGQAEVVTAEAVTAEAIAAR</sequence>
<dbReference type="EMBL" id="LT629734">
    <property type="protein sequence ID" value="SDS54773.1"/>
    <property type="molecule type" value="Genomic_DNA"/>
</dbReference>
<evidence type="ECO:0000256" key="1">
    <source>
        <dbReference type="ARBA" id="ARBA00001946"/>
    </source>
</evidence>
<keyword evidence="4" id="KW-0285">Flavoprotein</keyword>
<dbReference type="InterPro" id="IPR003374">
    <property type="entry name" value="ApbE-like_sf"/>
</dbReference>
<name>A0A1H1T3S4_9MICO</name>
<organism evidence="11 12">
    <name type="scientific">Agrococcus carbonis</name>
    <dbReference type="NCBI Taxonomy" id="684552"/>
    <lineage>
        <taxon>Bacteria</taxon>
        <taxon>Bacillati</taxon>
        <taxon>Actinomycetota</taxon>
        <taxon>Actinomycetes</taxon>
        <taxon>Micrococcales</taxon>
        <taxon>Microbacteriaceae</taxon>
        <taxon>Agrococcus</taxon>
    </lineage>
</organism>
<dbReference type="PANTHER" id="PTHR30040">
    <property type="entry name" value="THIAMINE BIOSYNTHESIS LIPOPROTEIN APBE"/>
    <property type="match status" value="1"/>
</dbReference>
<evidence type="ECO:0000256" key="9">
    <source>
        <dbReference type="ARBA" id="ARBA00031306"/>
    </source>
</evidence>
<keyword evidence="11" id="KW-0449">Lipoprotein</keyword>
<keyword evidence="6" id="KW-0479">Metal-binding</keyword>
<proteinExistence type="predicted"/>
<evidence type="ECO:0000256" key="5">
    <source>
        <dbReference type="ARBA" id="ARBA00022679"/>
    </source>
</evidence>
<comment type="catalytic activity">
    <reaction evidence="10">
        <text>L-threonyl-[protein] + FAD = FMN-L-threonyl-[protein] + AMP + H(+)</text>
        <dbReference type="Rhea" id="RHEA:36847"/>
        <dbReference type="Rhea" id="RHEA-COMP:11060"/>
        <dbReference type="Rhea" id="RHEA-COMP:11061"/>
        <dbReference type="ChEBI" id="CHEBI:15378"/>
        <dbReference type="ChEBI" id="CHEBI:30013"/>
        <dbReference type="ChEBI" id="CHEBI:57692"/>
        <dbReference type="ChEBI" id="CHEBI:74257"/>
        <dbReference type="ChEBI" id="CHEBI:456215"/>
        <dbReference type="EC" id="2.7.1.180"/>
    </reaction>
</comment>
<dbReference type="Gene3D" id="3.10.520.10">
    <property type="entry name" value="ApbE-like domains"/>
    <property type="match status" value="2"/>
</dbReference>
<evidence type="ECO:0000256" key="3">
    <source>
        <dbReference type="ARBA" id="ARBA00016337"/>
    </source>
</evidence>
<dbReference type="InterPro" id="IPR024932">
    <property type="entry name" value="ApbE"/>
</dbReference>
<evidence type="ECO:0000256" key="4">
    <source>
        <dbReference type="ARBA" id="ARBA00022630"/>
    </source>
</evidence>
<dbReference type="Proteomes" id="UP000199649">
    <property type="component" value="Chromosome I"/>
</dbReference>
<evidence type="ECO:0000256" key="2">
    <source>
        <dbReference type="ARBA" id="ARBA00011955"/>
    </source>
</evidence>
<dbReference type="Pfam" id="PF02424">
    <property type="entry name" value="ApbE"/>
    <property type="match status" value="2"/>
</dbReference>
<keyword evidence="5" id="KW-0808">Transferase</keyword>
<dbReference type="GO" id="GO:0016740">
    <property type="term" value="F:transferase activity"/>
    <property type="evidence" value="ECO:0007669"/>
    <property type="project" value="UniProtKB-KW"/>
</dbReference>
<evidence type="ECO:0000256" key="7">
    <source>
        <dbReference type="ARBA" id="ARBA00022827"/>
    </source>
</evidence>
<dbReference type="RefSeq" id="WP_231945506.1">
    <property type="nucleotide sequence ID" value="NZ_LT629734.1"/>
</dbReference>
<dbReference type="PANTHER" id="PTHR30040:SF2">
    <property type="entry name" value="FAD:PROTEIN FMN TRANSFERASE"/>
    <property type="match status" value="1"/>
</dbReference>
<dbReference type="GO" id="GO:0046872">
    <property type="term" value="F:metal ion binding"/>
    <property type="evidence" value="ECO:0007669"/>
    <property type="project" value="UniProtKB-KW"/>
</dbReference>
<evidence type="ECO:0000256" key="8">
    <source>
        <dbReference type="ARBA" id="ARBA00022842"/>
    </source>
</evidence>
<keyword evidence="8" id="KW-0460">Magnesium</keyword>
<evidence type="ECO:0000313" key="12">
    <source>
        <dbReference type="Proteomes" id="UP000199649"/>
    </source>
</evidence>
<keyword evidence="12" id="KW-1185">Reference proteome</keyword>
<evidence type="ECO:0000313" key="11">
    <source>
        <dbReference type="EMBL" id="SDS54773.1"/>
    </source>
</evidence>
<reference evidence="12" key="1">
    <citation type="submission" date="2016-10" db="EMBL/GenBank/DDBJ databases">
        <authorList>
            <person name="Varghese N."/>
            <person name="Submissions S."/>
        </authorList>
    </citation>
    <scope>NUCLEOTIDE SEQUENCE [LARGE SCALE GENOMIC DNA]</scope>
    <source>
        <strain evidence="12">DSM 22965</strain>
    </source>
</reference>
<dbReference type="AlphaFoldDB" id="A0A1H1T3S4"/>
<dbReference type="EC" id="2.7.1.180" evidence="2"/>
<comment type="cofactor">
    <cofactor evidence="1">
        <name>Mg(2+)</name>
        <dbReference type="ChEBI" id="CHEBI:18420"/>
    </cofactor>
</comment>
<dbReference type="STRING" id="684552.SAMN04489719_2569"/>
<dbReference type="SUPFAM" id="SSF143631">
    <property type="entry name" value="ApbE-like"/>
    <property type="match status" value="1"/>
</dbReference>
<gene>
    <name evidence="11" type="ORF">SAMN04489719_2569</name>
</gene>
<protein>
    <recommendedName>
        <fullName evidence="3">FAD:protein FMN transferase</fullName>
        <ecNumber evidence="2">2.7.1.180</ecNumber>
    </recommendedName>
    <alternativeName>
        <fullName evidence="9">Flavin transferase</fullName>
    </alternativeName>
</protein>